<feature type="transmembrane region" description="Helical" evidence="1">
    <location>
        <begin position="34"/>
        <end position="51"/>
    </location>
</feature>
<accession>A0A090GQD8</accession>
<dbReference type="AlphaFoldDB" id="A0A090GQD8"/>
<dbReference type="GeneID" id="31892971"/>
<reference evidence="2 3" key="1">
    <citation type="submission" date="2014-08" db="EMBL/GenBank/DDBJ databases">
        <authorList>
            <person name="Moulin Lionel"/>
        </authorList>
    </citation>
    <scope>NUCLEOTIDE SEQUENCE [LARGE SCALE GENOMIC DNA]</scope>
</reference>
<organism evidence="2 3">
    <name type="scientific">Mesorhizobium plurifarium</name>
    <dbReference type="NCBI Taxonomy" id="69974"/>
    <lineage>
        <taxon>Bacteria</taxon>
        <taxon>Pseudomonadati</taxon>
        <taxon>Pseudomonadota</taxon>
        <taxon>Alphaproteobacteria</taxon>
        <taxon>Hyphomicrobiales</taxon>
        <taxon>Phyllobacteriaceae</taxon>
        <taxon>Mesorhizobium</taxon>
    </lineage>
</organism>
<dbReference type="EMBL" id="CCNB01000043">
    <property type="protein sequence ID" value="CDX44036.1"/>
    <property type="molecule type" value="Genomic_DNA"/>
</dbReference>
<evidence type="ECO:0000313" key="2">
    <source>
        <dbReference type="EMBL" id="CDX44036.1"/>
    </source>
</evidence>
<evidence type="ECO:0000256" key="1">
    <source>
        <dbReference type="SAM" id="Phobius"/>
    </source>
</evidence>
<keyword evidence="1" id="KW-1133">Transmembrane helix</keyword>
<proteinExistence type="predicted"/>
<keyword evidence="1" id="KW-0812">Transmembrane</keyword>
<name>A0A090GQD8_MESPL</name>
<evidence type="ECO:0000313" key="3">
    <source>
        <dbReference type="Proteomes" id="UP000046373"/>
    </source>
</evidence>
<sequence>MSSETIGLAEAEGENREILVQTGKMLGLKLRRRIFAFAVLLLGRTLWRVAIPSGQGEPA</sequence>
<protein>
    <submittedName>
        <fullName evidence="2">Uncharacterized protein</fullName>
    </submittedName>
</protein>
<gene>
    <name evidence="2" type="ORF">MPLDJ20_60455</name>
</gene>
<dbReference type="Proteomes" id="UP000046373">
    <property type="component" value="Unassembled WGS sequence"/>
</dbReference>
<keyword evidence="1" id="KW-0472">Membrane</keyword>